<name>A0AAE3M4S0_9BACT</name>
<keyword evidence="2" id="KW-0808">Transferase</keyword>
<gene>
    <name evidence="4" type="ORF">OM075_09260</name>
</gene>
<dbReference type="InterPro" id="IPR001173">
    <property type="entry name" value="Glyco_trans_2-like"/>
</dbReference>
<dbReference type="AlphaFoldDB" id="A0AAE3M4S0"/>
<dbReference type="PANTHER" id="PTHR22916:SF51">
    <property type="entry name" value="GLYCOSYLTRANSFERASE EPSH-RELATED"/>
    <property type="match status" value="1"/>
</dbReference>
<keyword evidence="5" id="KW-1185">Reference proteome</keyword>
<dbReference type="EMBL" id="JAPDPJ010000017">
    <property type="protein sequence ID" value="MCW3786655.1"/>
    <property type="molecule type" value="Genomic_DNA"/>
</dbReference>
<dbReference type="InterPro" id="IPR029044">
    <property type="entry name" value="Nucleotide-diphossugar_trans"/>
</dbReference>
<dbReference type="Gene3D" id="3.90.550.10">
    <property type="entry name" value="Spore Coat Polysaccharide Biosynthesis Protein SpsA, Chain A"/>
    <property type="match status" value="1"/>
</dbReference>
<protein>
    <submittedName>
        <fullName evidence="4">Glycosyltransferase family 2 protein</fullName>
    </submittedName>
</protein>
<dbReference type="Pfam" id="PF00535">
    <property type="entry name" value="Glycos_transf_2"/>
    <property type="match status" value="1"/>
</dbReference>
<sequence length="323" mass="37895">MVFIKNENNIKQMKVSIIVPIYNAEKTLARSLDSILHQTYTNLEILLINDGSTDESGHICKNYSDRDKRIIYFDKDNQGVSSVREFGVRQATGEYLIHFDSDDWAEPQMITEMVAPATKNKADIVLTDYYVDYEQGESYQCQKPTGLEPLQVLHDLLNGRLHGATWNKLVRTSIYQQYDIHFPKNINYCEDVLMWVELLKHNVTIAYLPQAYYHYEYNFNLNSITRQYTLQTLEQRKNYIATLERTLDADVFGKTIIKNKLRIKFEVFERGLLNNKEFKALYPETNRYIFNMTTSIINRILLFLASKGLTRFTLNLYNLKNKA</sequence>
<evidence type="ECO:0000313" key="5">
    <source>
        <dbReference type="Proteomes" id="UP001209229"/>
    </source>
</evidence>
<comment type="caution">
    <text evidence="4">The sequence shown here is derived from an EMBL/GenBank/DDBJ whole genome shotgun (WGS) entry which is preliminary data.</text>
</comment>
<evidence type="ECO:0000313" key="4">
    <source>
        <dbReference type="EMBL" id="MCW3786655.1"/>
    </source>
</evidence>
<dbReference type="GO" id="GO:0016758">
    <property type="term" value="F:hexosyltransferase activity"/>
    <property type="evidence" value="ECO:0007669"/>
    <property type="project" value="UniProtKB-ARBA"/>
</dbReference>
<dbReference type="SUPFAM" id="SSF53448">
    <property type="entry name" value="Nucleotide-diphospho-sugar transferases"/>
    <property type="match status" value="1"/>
</dbReference>
<proteinExistence type="predicted"/>
<organism evidence="4 5">
    <name type="scientific">Plebeiibacterium sediminum</name>
    <dbReference type="NCBI Taxonomy" id="2992112"/>
    <lineage>
        <taxon>Bacteria</taxon>
        <taxon>Pseudomonadati</taxon>
        <taxon>Bacteroidota</taxon>
        <taxon>Bacteroidia</taxon>
        <taxon>Marinilabiliales</taxon>
        <taxon>Marinilabiliaceae</taxon>
        <taxon>Plebeiibacterium</taxon>
    </lineage>
</organism>
<evidence type="ECO:0000256" key="2">
    <source>
        <dbReference type="ARBA" id="ARBA00022679"/>
    </source>
</evidence>
<dbReference type="Proteomes" id="UP001209229">
    <property type="component" value="Unassembled WGS sequence"/>
</dbReference>
<keyword evidence="1" id="KW-0328">Glycosyltransferase</keyword>
<evidence type="ECO:0000256" key="1">
    <source>
        <dbReference type="ARBA" id="ARBA00022676"/>
    </source>
</evidence>
<dbReference type="PANTHER" id="PTHR22916">
    <property type="entry name" value="GLYCOSYLTRANSFERASE"/>
    <property type="match status" value="1"/>
</dbReference>
<reference evidence="4" key="1">
    <citation type="submission" date="2022-10" db="EMBL/GenBank/DDBJ databases">
        <authorList>
            <person name="Yu W.X."/>
        </authorList>
    </citation>
    <scope>NUCLEOTIDE SEQUENCE</scope>
    <source>
        <strain evidence="4">AAT</strain>
    </source>
</reference>
<accession>A0AAE3M4S0</accession>
<feature type="domain" description="Glycosyltransferase 2-like" evidence="3">
    <location>
        <begin position="16"/>
        <end position="141"/>
    </location>
</feature>
<evidence type="ECO:0000259" key="3">
    <source>
        <dbReference type="Pfam" id="PF00535"/>
    </source>
</evidence>
<dbReference type="CDD" id="cd00761">
    <property type="entry name" value="Glyco_tranf_GTA_type"/>
    <property type="match status" value="1"/>
</dbReference>